<comment type="cofactor">
    <cofactor evidence="1">
        <name>K(+)</name>
        <dbReference type="ChEBI" id="CHEBI:29103"/>
    </cofactor>
</comment>
<dbReference type="InterPro" id="IPR046342">
    <property type="entry name" value="CBS_dom_sf"/>
</dbReference>
<evidence type="ECO:0000256" key="3">
    <source>
        <dbReference type="ARBA" id="ARBA00022723"/>
    </source>
</evidence>
<evidence type="ECO:0000256" key="9">
    <source>
        <dbReference type="ARBA" id="ARBA00023122"/>
    </source>
</evidence>
<evidence type="ECO:0000256" key="2">
    <source>
        <dbReference type="ARBA" id="ARBA00005502"/>
    </source>
</evidence>
<dbReference type="PROSITE" id="PS51371">
    <property type="entry name" value="CBS"/>
    <property type="match status" value="2"/>
</dbReference>
<dbReference type="Gene3D" id="3.20.20.70">
    <property type="entry name" value="Aldolase class I"/>
    <property type="match status" value="1"/>
</dbReference>
<dbReference type="InterPro" id="IPR015875">
    <property type="entry name" value="IMP_DH/GMP_Rdtase_CS"/>
</dbReference>
<dbReference type="GO" id="GO:0006177">
    <property type="term" value="P:GMP biosynthetic process"/>
    <property type="evidence" value="ECO:0007669"/>
    <property type="project" value="UniProtKB-KW"/>
</dbReference>
<dbReference type="GO" id="GO:0046872">
    <property type="term" value="F:metal ion binding"/>
    <property type="evidence" value="ECO:0007669"/>
    <property type="project" value="UniProtKB-KW"/>
</dbReference>
<dbReference type="InterPro" id="IPR001093">
    <property type="entry name" value="IMP_DH_GMPRt"/>
</dbReference>
<evidence type="ECO:0000256" key="11">
    <source>
        <dbReference type="PIRSR" id="PIRSR000130-3"/>
    </source>
</evidence>
<dbReference type="PANTHER" id="PTHR11911">
    <property type="entry name" value="INOSINE-5-MONOPHOSPHATE DEHYDROGENASE RELATED"/>
    <property type="match status" value="1"/>
</dbReference>
<dbReference type="GO" id="GO:0006183">
    <property type="term" value="P:GTP biosynthetic process"/>
    <property type="evidence" value="ECO:0007669"/>
    <property type="project" value="TreeGrafter"/>
</dbReference>
<protein>
    <submittedName>
        <fullName evidence="15">Inosine-5'-monophosphate dehydrogenase (GuaB)</fullName>
        <ecNumber evidence="15">1.1.1.205</ecNumber>
    </submittedName>
</protein>
<evidence type="ECO:0000256" key="10">
    <source>
        <dbReference type="ARBA" id="ARBA00048028"/>
    </source>
</evidence>
<dbReference type="Pfam" id="PF00571">
    <property type="entry name" value="CBS"/>
    <property type="match status" value="2"/>
</dbReference>
<keyword evidence="7 15" id="KW-0560">Oxidoreductase</keyword>
<dbReference type="PROSITE" id="PS00487">
    <property type="entry name" value="IMP_DH_GMP_RED"/>
    <property type="match status" value="1"/>
</dbReference>
<organism evidence="15">
    <name type="scientific">uncultured marine thaumarchaeote AD1000_88_E07</name>
    <dbReference type="NCBI Taxonomy" id="1455946"/>
    <lineage>
        <taxon>Archaea</taxon>
        <taxon>Nitrososphaerota</taxon>
        <taxon>environmental samples</taxon>
    </lineage>
</organism>
<dbReference type="PIRSF" id="PIRSF000130">
    <property type="entry name" value="IMPDH"/>
    <property type="match status" value="1"/>
</dbReference>
<dbReference type="EC" id="1.1.1.205" evidence="15"/>
<name>A0A075G0J7_9ARCH</name>
<keyword evidence="6 12" id="KW-0630">Potassium</keyword>
<dbReference type="InterPro" id="IPR000644">
    <property type="entry name" value="CBS_dom"/>
</dbReference>
<dbReference type="FunFam" id="3.20.20.70:FF:000424">
    <property type="entry name" value="Inosine-5'-monophosphate dehydrogenase 2"/>
    <property type="match status" value="1"/>
</dbReference>
<dbReference type="SMART" id="SM00116">
    <property type="entry name" value="CBS"/>
    <property type="match status" value="2"/>
</dbReference>
<feature type="binding site" description="in other chain" evidence="12">
    <location>
        <position position="244"/>
    </location>
    <ligand>
        <name>K(+)</name>
        <dbReference type="ChEBI" id="CHEBI:29103"/>
        <note>ligand shared between two tetrameric partners</note>
    </ligand>
</feature>
<feature type="binding site" evidence="11">
    <location>
        <begin position="187"/>
        <end position="189"/>
    </location>
    <ligand>
        <name>NAD(+)</name>
        <dbReference type="ChEBI" id="CHEBI:57540"/>
    </ligand>
</feature>
<dbReference type="PANTHER" id="PTHR11911:SF111">
    <property type="entry name" value="INOSINE-5'-MONOPHOSPHATE DEHYDROGENASE"/>
    <property type="match status" value="1"/>
</dbReference>
<dbReference type="AlphaFoldDB" id="A0A075G0J7"/>
<evidence type="ECO:0000256" key="1">
    <source>
        <dbReference type="ARBA" id="ARBA00001958"/>
    </source>
</evidence>
<gene>
    <name evidence="15" type="primary">guaB</name>
</gene>
<evidence type="ECO:0000256" key="8">
    <source>
        <dbReference type="ARBA" id="ARBA00023027"/>
    </source>
</evidence>
<evidence type="ECO:0000256" key="12">
    <source>
        <dbReference type="PIRSR" id="PIRSR000130-4"/>
    </source>
</evidence>
<keyword evidence="8 11" id="KW-0520">NAD</keyword>
<evidence type="ECO:0000256" key="5">
    <source>
        <dbReference type="ARBA" id="ARBA00022755"/>
    </source>
</evidence>
<dbReference type="InterPro" id="IPR013785">
    <property type="entry name" value="Aldolase_TIM"/>
</dbReference>
<keyword evidence="9 13" id="KW-0129">CBS domain</keyword>
<dbReference type="CDD" id="cd00381">
    <property type="entry name" value="IMPDH"/>
    <property type="match status" value="1"/>
</dbReference>
<feature type="binding site" description="in other chain" evidence="12">
    <location>
        <position position="241"/>
    </location>
    <ligand>
        <name>K(+)</name>
        <dbReference type="ChEBI" id="CHEBI:29103"/>
        <note>ligand shared between two tetrameric partners</note>
    </ligand>
</feature>
<evidence type="ECO:0000256" key="13">
    <source>
        <dbReference type="PROSITE-ProRule" id="PRU00703"/>
    </source>
</evidence>
<reference evidence="15" key="1">
    <citation type="journal article" date="2014" name="Genome Biol. Evol.">
        <title>Pangenome evidence for extensive interdomain horizontal transfer affecting lineage core and shell genes in uncultured planktonic thaumarchaeota and euryarchaeota.</title>
        <authorList>
            <person name="Deschamps P."/>
            <person name="Zivanovic Y."/>
            <person name="Moreira D."/>
            <person name="Rodriguez-Valera F."/>
            <person name="Lopez-Garcia P."/>
        </authorList>
    </citation>
    <scope>NUCLEOTIDE SEQUENCE</scope>
</reference>
<dbReference type="CDD" id="cd04601">
    <property type="entry name" value="CBS_pair_IMPDH"/>
    <property type="match status" value="1"/>
</dbReference>
<feature type="domain" description="CBS" evidence="14">
    <location>
        <begin position="33"/>
        <end position="89"/>
    </location>
</feature>
<keyword evidence="5" id="KW-0658">Purine biosynthesis</keyword>
<evidence type="ECO:0000259" key="14">
    <source>
        <dbReference type="PROSITE" id="PS51371"/>
    </source>
</evidence>
<feature type="domain" description="CBS" evidence="14">
    <location>
        <begin position="94"/>
        <end position="150"/>
    </location>
</feature>
<dbReference type="SUPFAM" id="SSF54631">
    <property type="entry name" value="CBS-domain pair"/>
    <property type="match status" value="1"/>
</dbReference>
<dbReference type="InterPro" id="IPR005990">
    <property type="entry name" value="IMP_DH"/>
</dbReference>
<keyword evidence="4" id="KW-0332">GMP biosynthesis</keyword>
<evidence type="ECO:0000313" key="15">
    <source>
        <dbReference type="EMBL" id="AIE96934.1"/>
    </source>
</evidence>
<comment type="similarity">
    <text evidence="2">Belongs to the IMPDH/GMPR family.</text>
</comment>
<comment type="catalytic activity">
    <reaction evidence="10">
        <text>IMP + NAD(+) + H2O = XMP + NADH + H(+)</text>
        <dbReference type="Rhea" id="RHEA:11708"/>
        <dbReference type="ChEBI" id="CHEBI:15377"/>
        <dbReference type="ChEBI" id="CHEBI:15378"/>
        <dbReference type="ChEBI" id="CHEBI:57464"/>
        <dbReference type="ChEBI" id="CHEBI:57540"/>
        <dbReference type="ChEBI" id="CHEBI:57945"/>
        <dbReference type="ChEBI" id="CHEBI:58053"/>
        <dbReference type="EC" id="1.1.1.205"/>
    </reaction>
</comment>
<feature type="binding site" description="in other chain" evidence="12">
    <location>
        <position position="239"/>
    </location>
    <ligand>
        <name>K(+)</name>
        <dbReference type="ChEBI" id="CHEBI:29103"/>
        <note>ligand shared between two tetrameric partners</note>
    </ligand>
</feature>
<evidence type="ECO:0000256" key="4">
    <source>
        <dbReference type="ARBA" id="ARBA00022749"/>
    </source>
</evidence>
<dbReference type="GO" id="GO:0003938">
    <property type="term" value="F:IMP dehydrogenase activity"/>
    <property type="evidence" value="ECO:0007669"/>
    <property type="project" value="UniProtKB-EC"/>
</dbReference>
<feature type="binding site" evidence="11">
    <location>
        <begin position="237"/>
        <end position="239"/>
    </location>
    <ligand>
        <name>NAD(+)</name>
        <dbReference type="ChEBI" id="CHEBI:57540"/>
    </ligand>
</feature>
<keyword evidence="3" id="KW-0479">Metal-binding</keyword>
<evidence type="ECO:0000256" key="7">
    <source>
        <dbReference type="ARBA" id="ARBA00023002"/>
    </source>
</evidence>
<evidence type="ECO:0000256" key="6">
    <source>
        <dbReference type="ARBA" id="ARBA00022958"/>
    </source>
</evidence>
<dbReference type="SUPFAM" id="SSF51412">
    <property type="entry name" value="Inosine monophosphate dehydrogenase (IMPDH)"/>
    <property type="match status" value="1"/>
</dbReference>
<proteinExistence type="inferred from homology"/>
<dbReference type="SMART" id="SM01240">
    <property type="entry name" value="IMPDH"/>
    <property type="match status" value="1"/>
</dbReference>
<dbReference type="Pfam" id="PF00478">
    <property type="entry name" value="IMPDH"/>
    <property type="match status" value="1"/>
</dbReference>
<accession>A0A075G0J7</accession>
<dbReference type="EMBL" id="KF900493">
    <property type="protein sequence ID" value="AIE96934.1"/>
    <property type="molecule type" value="Genomic_DNA"/>
</dbReference>
<sequence>MAREGGIGIIHRFLTIEEQANQVLKVKRSGSVMIENPYQINDNQSISTAFEIMNDKEVSGLLVVNSESKLVGILTERDVLFESPNSDKLVNELMTKDVVTSKPNTTVSEAKEILKNNRIEKLPLIDDDRNIHGLFSSQDILNTENYPDASKDKKGRPLVGAAVGVKGDFLERTEALLEANTDVIVVDIAHGHSENAITTVKNIKKAFPNCELIAGNVATAQGTEDLIKAGVDAVKVGVGSGSICITRVITGSGVPQLTAVMDCAEIAKKYDIPIISDGGTRTSGDATKALAGGASTVMLGSMLSGTDESPGSTISKNGNRYKIYRGMASLAAARGRKSKETGLVDLADDLNDYVAEGVDGFVPYKGTVTDILKQITGGIRSGLSYCGGHTISQMQDNAEFIKMSGAGFAESKPHDVDLM</sequence>